<dbReference type="VEuPathDB" id="FungiDB:BD410DRAFT_763097"/>
<evidence type="ECO:0000313" key="3">
    <source>
        <dbReference type="EMBL" id="TDL26909.1"/>
    </source>
</evidence>
<proteinExistence type="predicted"/>
<feature type="compositionally biased region" description="Low complexity" evidence="1">
    <location>
        <begin position="88"/>
        <end position="97"/>
    </location>
</feature>
<organism evidence="3 4">
    <name type="scientific">Rickenella mellea</name>
    <dbReference type="NCBI Taxonomy" id="50990"/>
    <lineage>
        <taxon>Eukaryota</taxon>
        <taxon>Fungi</taxon>
        <taxon>Dikarya</taxon>
        <taxon>Basidiomycota</taxon>
        <taxon>Agaricomycotina</taxon>
        <taxon>Agaricomycetes</taxon>
        <taxon>Hymenochaetales</taxon>
        <taxon>Rickenellaceae</taxon>
        <taxon>Rickenella</taxon>
    </lineage>
</organism>
<evidence type="ECO:0000313" key="4">
    <source>
        <dbReference type="Proteomes" id="UP000294933"/>
    </source>
</evidence>
<gene>
    <name evidence="3" type="ORF">BD410DRAFT_763097</name>
</gene>
<keyword evidence="4" id="KW-1185">Reference proteome</keyword>
<keyword evidence="2" id="KW-0812">Transmembrane</keyword>
<feature type="transmembrane region" description="Helical" evidence="2">
    <location>
        <begin position="223"/>
        <end position="241"/>
    </location>
</feature>
<dbReference type="OrthoDB" id="3270770at2759"/>
<dbReference type="EMBL" id="ML170160">
    <property type="protein sequence ID" value="TDL26909.1"/>
    <property type="molecule type" value="Genomic_DNA"/>
</dbReference>
<feature type="transmembrane region" description="Helical" evidence="2">
    <location>
        <begin position="194"/>
        <end position="217"/>
    </location>
</feature>
<evidence type="ECO:0000256" key="2">
    <source>
        <dbReference type="SAM" id="Phobius"/>
    </source>
</evidence>
<feature type="region of interest" description="Disordered" evidence="1">
    <location>
        <begin position="88"/>
        <end position="109"/>
    </location>
</feature>
<sequence>MTKDPTWREAIQSFQAEARSFNAASAAEDPVRIMIAGELTLASLRKLANIQPDQALKQRWTERGDTFARASGEQRKVFLNAVLSAEGLSGESSGGDAAAEEEPPAYERHDEAAWQEALRDLQAKLDAYDELKRSPNPDASSIHEAEECVVAAMRRLAEIHPDPKVKKQWTERAHAFANADDDHKLDVLKDIGKGVAILLATPFMLAGGVVFAAGAIVYGVGQIVVGLGNLLTFGQVGKLTGKSRKR</sequence>
<name>A0A4Y7QJ99_9AGAM</name>
<dbReference type="Proteomes" id="UP000294933">
    <property type="component" value="Unassembled WGS sequence"/>
</dbReference>
<protein>
    <submittedName>
        <fullName evidence="3">Uncharacterized protein</fullName>
    </submittedName>
</protein>
<reference evidence="3 4" key="1">
    <citation type="submission" date="2018-06" db="EMBL/GenBank/DDBJ databases">
        <title>A transcriptomic atlas of mushroom development highlights an independent origin of complex multicellularity.</title>
        <authorList>
            <consortium name="DOE Joint Genome Institute"/>
            <person name="Krizsan K."/>
            <person name="Almasi E."/>
            <person name="Merenyi Z."/>
            <person name="Sahu N."/>
            <person name="Viragh M."/>
            <person name="Koszo T."/>
            <person name="Mondo S."/>
            <person name="Kiss B."/>
            <person name="Balint B."/>
            <person name="Kues U."/>
            <person name="Barry K."/>
            <person name="Hegedus J.C."/>
            <person name="Henrissat B."/>
            <person name="Johnson J."/>
            <person name="Lipzen A."/>
            <person name="Ohm R."/>
            <person name="Nagy I."/>
            <person name="Pangilinan J."/>
            <person name="Yan J."/>
            <person name="Xiong Y."/>
            <person name="Grigoriev I.V."/>
            <person name="Hibbett D.S."/>
            <person name="Nagy L.G."/>
        </authorList>
    </citation>
    <scope>NUCLEOTIDE SEQUENCE [LARGE SCALE GENOMIC DNA]</scope>
    <source>
        <strain evidence="3 4">SZMC22713</strain>
    </source>
</reference>
<evidence type="ECO:0000256" key="1">
    <source>
        <dbReference type="SAM" id="MobiDB-lite"/>
    </source>
</evidence>
<accession>A0A4Y7QJ99</accession>
<dbReference type="AlphaFoldDB" id="A0A4Y7QJ99"/>
<keyword evidence="2" id="KW-0472">Membrane</keyword>
<keyword evidence="2" id="KW-1133">Transmembrane helix</keyword>